<feature type="transmembrane region" description="Helical" evidence="1">
    <location>
        <begin position="112"/>
        <end position="132"/>
    </location>
</feature>
<dbReference type="InterPro" id="IPR010699">
    <property type="entry name" value="DUF1275"/>
</dbReference>
<dbReference type="PANTHER" id="PTHR37314">
    <property type="entry name" value="SLR0142 PROTEIN"/>
    <property type="match status" value="1"/>
</dbReference>
<sequence>MQANRQLGAVLAFVAGAINAGGFLAVQRYTSHMTGVVSAIADDLVLGQLLLAAAGLMSLAFFMAGAMTTAILTNWARRRAMHSEYALSLLLEAVLLLLFGLVGANLHFWTEFLLPSTVLLLCFLMGLQNAVVTKISRAEIRTTHMTGVITDLGIELGRLIYWNRGGAGAHGLVRADRPRLRLLAGILSLFFAGGIVGALAFKNFGFSATVPVALLLIVMAALPLMDDISEHVR</sequence>
<proteinExistence type="predicted"/>
<dbReference type="Proteomes" id="UP000295361">
    <property type="component" value="Unassembled WGS sequence"/>
</dbReference>
<name>A0A4R6QMV2_9BURK</name>
<keyword evidence="1" id="KW-0472">Membrane</keyword>
<dbReference type="Pfam" id="PF06912">
    <property type="entry name" value="DUF1275"/>
    <property type="match status" value="1"/>
</dbReference>
<evidence type="ECO:0000313" key="2">
    <source>
        <dbReference type="EMBL" id="TDP71673.1"/>
    </source>
</evidence>
<keyword evidence="1" id="KW-0812">Transmembrane</keyword>
<comment type="caution">
    <text evidence="2">The sequence shown here is derived from an EMBL/GenBank/DDBJ whole genome shotgun (WGS) entry which is preliminary data.</text>
</comment>
<gene>
    <name evidence="2" type="ORF">DES47_103655</name>
</gene>
<feature type="transmembrane region" description="Helical" evidence="1">
    <location>
        <begin position="206"/>
        <end position="225"/>
    </location>
</feature>
<feature type="transmembrane region" description="Helical" evidence="1">
    <location>
        <begin position="182"/>
        <end position="200"/>
    </location>
</feature>
<evidence type="ECO:0000313" key="3">
    <source>
        <dbReference type="Proteomes" id="UP000295361"/>
    </source>
</evidence>
<evidence type="ECO:0000256" key="1">
    <source>
        <dbReference type="SAM" id="Phobius"/>
    </source>
</evidence>
<dbReference type="PANTHER" id="PTHR37314:SF4">
    <property type="entry name" value="UPF0700 TRANSMEMBRANE PROTEIN YOAK"/>
    <property type="match status" value="1"/>
</dbReference>
<feature type="transmembrane region" description="Helical" evidence="1">
    <location>
        <begin position="49"/>
        <end position="73"/>
    </location>
</feature>
<feature type="transmembrane region" description="Helical" evidence="1">
    <location>
        <begin position="85"/>
        <end position="106"/>
    </location>
</feature>
<keyword evidence="1" id="KW-1133">Transmembrane helix</keyword>
<dbReference type="EMBL" id="SNXS01000003">
    <property type="protein sequence ID" value="TDP71673.1"/>
    <property type="molecule type" value="Genomic_DNA"/>
</dbReference>
<dbReference type="InParanoid" id="A0A4R6QMV2"/>
<reference evidence="2 3" key="1">
    <citation type="submission" date="2019-03" db="EMBL/GenBank/DDBJ databases">
        <title>Genomic Encyclopedia of Type Strains, Phase IV (KMG-IV): sequencing the most valuable type-strain genomes for metagenomic binning, comparative biology and taxonomic classification.</title>
        <authorList>
            <person name="Goeker M."/>
        </authorList>
    </citation>
    <scope>NUCLEOTIDE SEQUENCE [LARGE SCALE GENOMIC DNA]</scope>
    <source>
        <strain evidence="2 3">DSM 16998</strain>
    </source>
</reference>
<accession>A0A4R6QMV2</accession>
<keyword evidence="3" id="KW-1185">Reference proteome</keyword>
<dbReference type="AlphaFoldDB" id="A0A4R6QMV2"/>
<organism evidence="2 3">
    <name type="scientific">Roseateles toxinivorans</name>
    <dbReference type="NCBI Taxonomy" id="270368"/>
    <lineage>
        <taxon>Bacteria</taxon>
        <taxon>Pseudomonadati</taxon>
        <taxon>Pseudomonadota</taxon>
        <taxon>Betaproteobacteria</taxon>
        <taxon>Burkholderiales</taxon>
        <taxon>Sphaerotilaceae</taxon>
        <taxon>Roseateles</taxon>
    </lineage>
</organism>
<protein>
    <submittedName>
        <fullName evidence="2">Uncharacterized membrane protein YoaK (UPF0700 family)</fullName>
    </submittedName>
</protein>